<gene>
    <name evidence="1" type="ORF">HW452_13060</name>
</gene>
<dbReference type="EMBL" id="JABYQT010000008">
    <property type="protein sequence ID" value="MBZ5488453.1"/>
    <property type="molecule type" value="Genomic_DNA"/>
</dbReference>
<evidence type="ECO:0000313" key="1">
    <source>
        <dbReference type="EMBL" id="MBZ5488453.1"/>
    </source>
</evidence>
<evidence type="ECO:0000313" key="2">
    <source>
        <dbReference type="Proteomes" id="UP001319846"/>
    </source>
</evidence>
<dbReference type="Proteomes" id="UP001319846">
    <property type="component" value="Unassembled WGS sequence"/>
</dbReference>
<comment type="caution">
    <text evidence="1">The sequence shown here is derived from an EMBL/GenBank/DDBJ whole genome shotgun (WGS) entry which is preliminary data.</text>
</comment>
<reference evidence="1" key="1">
    <citation type="submission" date="2020-06" db="EMBL/GenBank/DDBJ databases">
        <title>Whole Genome Sequence of Halomonas aquamarina MB598.</title>
        <authorList>
            <person name="Pervaiz M."/>
            <person name="Fariq A."/>
            <person name="Yasmin A."/>
            <person name="Welch M."/>
        </authorList>
    </citation>
    <scope>NUCLEOTIDE SEQUENCE</scope>
    <source>
        <strain evidence="1">MB598</strain>
    </source>
</reference>
<protein>
    <submittedName>
        <fullName evidence="1">BrnT family toxin</fullName>
    </submittedName>
</protein>
<accession>A0ACC5VWC7</accession>
<proteinExistence type="predicted"/>
<sequence>MAPGSEIEYDLRKQQDILQHRGLDFNDAPTVFAGKTLSMVDDRQDYGEERIITVGKLTGKVTVIVWTQRGKKRRIISMRYGNERERQRYEQHLV</sequence>
<organism evidence="1 2">
    <name type="scientific">Vreelandella aquamarina</name>
    <dbReference type="NCBI Taxonomy" id="77097"/>
    <lineage>
        <taxon>Bacteria</taxon>
        <taxon>Pseudomonadati</taxon>
        <taxon>Pseudomonadota</taxon>
        <taxon>Gammaproteobacteria</taxon>
        <taxon>Oceanospirillales</taxon>
        <taxon>Halomonadaceae</taxon>
        <taxon>Vreelandella</taxon>
    </lineage>
</organism>
<keyword evidence="2" id="KW-1185">Reference proteome</keyword>
<name>A0ACC5VWC7_9GAMM</name>